<dbReference type="Proteomes" id="UP000243579">
    <property type="component" value="Unassembled WGS sequence"/>
</dbReference>
<evidence type="ECO:0000313" key="1">
    <source>
        <dbReference type="EMBL" id="OQR86955.1"/>
    </source>
</evidence>
<name>A0A1V9YMK5_ACHHY</name>
<dbReference type="EMBL" id="JNBR01001473">
    <property type="protein sequence ID" value="OQR86955.1"/>
    <property type="molecule type" value="Genomic_DNA"/>
</dbReference>
<sequence>MYCAGLATADFSVLKYTKDSNRSSLSNYAMEGQMQAKQYFSLPVAVASVKRARALVNTVI</sequence>
<proteinExistence type="predicted"/>
<evidence type="ECO:0000313" key="2">
    <source>
        <dbReference type="Proteomes" id="UP000243579"/>
    </source>
</evidence>
<accession>A0A1V9YMK5</accession>
<gene>
    <name evidence="1" type="ORF">ACHHYP_09714</name>
</gene>
<protein>
    <submittedName>
        <fullName evidence="1">Uncharacterized protein</fullName>
    </submittedName>
</protein>
<reference evidence="1 2" key="1">
    <citation type="journal article" date="2014" name="Genome Biol. Evol.">
        <title>The secreted proteins of Achlya hypogyna and Thraustotheca clavata identify the ancestral oomycete secretome and reveal gene acquisitions by horizontal gene transfer.</title>
        <authorList>
            <person name="Misner I."/>
            <person name="Blouin N."/>
            <person name="Leonard G."/>
            <person name="Richards T.A."/>
            <person name="Lane C.E."/>
        </authorList>
    </citation>
    <scope>NUCLEOTIDE SEQUENCE [LARGE SCALE GENOMIC DNA]</scope>
    <source>
        <strain evidence="1 2">ATCC 48635</strain>
    </source>
</reference>
<keyword evidence="2" id="KW-1185">Reference proteome</keyword>
<dbReference type="AlphaFoldDB" id="A0A1V9YMK5"/>
<comment type="caution">
    <text evidence="1">The sequence shown here is derived from an EMBL/GenBank/DDBJ whole genome shotgun (WGS) entry which is preliminary data.</text>
</comment>
<organism evidence="1 2">
    <name type="scientific">Achlya hypogyna</name>
    <name type="common">Oomycete</name>
    <name type="synonym">Protoachlya hypogyna</name>
    <dbReference type="NCBI Taxonomy" id="1202772"/>
    <lineage>
        <taxon>Eukaryota</taxon>
        <taxon>Sar</taxon>
        <taxon>Stramenopiles</taxon>
        <taxon>Oomycota</taxon>
        <taxon>Saprolegniomycetes</taxon>
        <taxon>Saprolegniales</taxon>
        <taxon>Achlyaceae</taxon>
        <taxon>Achlya</taxon>
    </lineage>
</organism>
<dbReference type="OrthoDB" id="169983at2759"/>